<reference evidence="1 2" key="1">
    <citation type="submission" date="2014-09" db="EMBL/GenBank/DDBJ databases">
        <authorList>
            <person name="Regsiter A."/>
        </authorList>
    </citation>
    <scope>NUCLEOTIDE SEQUENCE [LARGE SCALE GENOMIC DNA]</scope>
</reference>
<proteinExistence type="predicted"/>
<protein>
    <submittedName>
        <fullName evidence="1">Uncharacterized protein</fullName>
    </submittedName>
</protein>
<evidence type="ECO:0000313" key="2">
    <source>
        <dbReference type="Proteomes" id="UP000052230"/>
    </source>
</evidence>
<accession>A0A0U5FE05</accession>
<organism evidence="1 2">
    <name type="scientific">Xanthomonas citri pv. citri</name>
    <dbReference type="NCBI Taxonomy" id="611301"/>
    <lineage>
        <taxon>Bacteria</taxon>
        <taxon>Pseudomonadati</taxon>
        <taxon>Pseudomonadota</taxon>
        <taxon>Gammaproteobacteria</taxon>
        <taxon>Lysobacterales</taxon>
        <taxon>Lysobacteraceae</taxon>
        <taxon>Xanthomonas</taxon>
    </lineage>
</organism>
<name>A0A0U5FE05_XANCI</name>
<dbReference type="Proteomes" id="UP000052230">
    <property type="component" value="Unassembled WGS sequence"/>
</dbReference>
<dbReference type="EMBL" id="CCXZ01000004">
    <property type="protein sequence ID" value="CEG14278.1"/>
    <property type="molecule type" value="Genomic_DNA"/>
</dbReference>
<comment type="caution">
    <text evidence="1">The sequence shown here is derived from an EMBL/GenBank/DDBJ whole genome shotgun (WGS) entry which is preliminary data.</text>
</comment>
<evidence type="ECO:0000313" key="1">
    <source>
        <dbReference type="EMBL" id="CEG14278.1"/>
    </source>
</evidence>
<keyword evidence="2" id="KW-1185">Reference proteome</keyword>
<gene>
    <name evidence="1" type="ORF">XAC3562_1010037</name>
</gene>
<sequence>MGNREWGIGRARDLGIGIRKAEAVCRAGLVLHGPGGGAPAWLWVQGWGKARRRDWLLRRIG</sequence>
<dbReference type="AlphaFoldDB" id="A0A0U5FE05"/>